<dbReference type="GeneID" id="92087541"/>
<name>A0ABR1W700_9PEZI</name>
<feature type="region of interest" description="Disordered" evidence="1">
    <location>
        <begin position="249"/>
        <end position="311"/>
    </location>
</feature>
<feature type="compositionally biased region" description="Basic and acidic residues" evidence="1">
    <location>
        <begin position="383"/>
        <end position="413"/>
    </location>
</feature>
<reference evidence="2 3" key="1">
    <citation type="submission" date="2023-01" db="EMBL/GenBank/DDBJ databases">
        <title>Analysis of 21 Apiospora genomes using comparative genomics revels a genus with tremendous synthesis potential of carbohydrate active enzymes and secondary metabolites.</title>
        <authorList>
            <person name="Sorensen T."/>
        </authorList>
    </citation>
    <scope>NUCLEOTIDE SEQUENCE [LARGE SCALE GENOMIC DNA]</scope>
    <source>
        <strain evidence="2 3">CBS 135458</strain>
    </source>
</reference>
<dbReference type="Proteomes" id="UP001480595">
    <property type="component" value="Unassembled WGS sequence"/>
</dbReference>
<comment type="caution">
    <text evidence="2">The sequence shown here is derived from an EMBL/GenBank/DDBJ whole genome shotgun (WGS) entry which is preliminary data.</text>
</comment>
<sequence length="427" mass="48883">MMDEQNPQTTRSTLEDNPENTLTEEQIQVGPSSMQELGMPSAGEAAALLEPTPPKRKRPVDDSKGGEKKKAKKLSENPPPKRKRAAEEEDTGKAPKRSKPAPLEKPTGPSSSPQKKAEKDKIDKKMVKSAPKLGTAAANSNWHNRNPEEKLGDVKILERDRALRRLNVVKKTIERRFRELYKQCFEPYEKAFLDQDRREDRRDPEIVRHLDLVEGLFARGDNEREDLRRRVLAFKDPQVWDEAKAELRRRKRLPKKEQQEEEKKRQEEKKKQQEAKKKQQEGKKKRQAEGNNKGGDTEPPSEPEPEPVPALIEVLRSIPALEDHVAKCEARVKRDAKRVWAEIALEKKGLRNVETRVYDVPGYGFDAKTFRSITIQKEDVDDAKEMLERAEAPEESPREEVEQGEDGSEKVESDGPASEESAEYIQL</sequence>
<feature type="compositionally biased region" description="Basic and acidic residues" evidence="1">
    <location>
        <begin position="59"/>
        <end position="68"/>
    </location>
</feature>
<feature type="compositionally biased region" description="Basic and acidic residues" evidence="1">
    <location>
        <begin position="255"/>
        <end position="282"/>
    </location>
</feature>
<dbReference type="EMBL" id="JAQQWL010000003">
    <property type="protein sequence ID" value="KAK8079262.1"/>
    <property type="molecule type" value="Genomic_DNA"/>
</dbReference>
<feature type="region of interest" description="Disordered" evidence="1">
    <location>
        <begin position="1"/>
        <end position="149"/>
    </location>
</feature>
<evidence type="ECO:0000313" key="2">
    <source>
        <dbReference type="EMBL" id="KAK8079262.1"/>
    </source>
</evidence>
<feature type="region of interest" description="Disordered" evidence="1">
    <location>
        <begin position="381"/>
        <end position="427"/>
    </location>
</feature>
<organism evidence="2 3">
    <name type="scientific">Apiospora phragmitis</name>
    <dbReference type="NCBI Taxonomy" id="2905665"/>
    <lineage>
        <taxon>Eukaryota</taxon>
        <taxon>Fungi</taxon>
        <taxon>Dikarya</taxon>
        <taxon>Ascomycota</taxon>
        <taxon>Pezizomycotina</taxon>
        <taxon>Sordariomycetes</taxon>
        <taxon>Xylariomycetidae</taxon>
        <taxon>Amphisphaeriales</taxon>
        <taxon>Apiosporaceae</taxon>
        <taxon>Apiospora</taxon>
    </lineage>
</organism>
<keyword evidence="3" id="KW-1185">Reference proteome</keyword>
<evidence type="ECO:0000313" key="3">
    <source>
        <dbReference type="Proteomes" id="UP001480595"/>
    </source>
</evidence>
<proteinExistence type="predicted"/>
<accession>A0ABR1W700</accession>
<gene>
    <name evidence="2" type="ORF">PG994_003069</name>
</gene>
<feature type="compositionally biased region" description="Basic and acidic residues" evidence="1">
    <location>
        <begin position="115"/>
        <end position="126"/>
    </location>
</feature>
<evidence type="ECO:0000256" key="1">
    <source>
        <dbReference type="SAM" id="MobiDB-lite"/>
    </source>
</evidence>
<protein>
    <submittedName>
        <fullName evidence="2">Uncharacterized protein</fullName>
    </submittedName>
</protein>
<dbReference type="RefSeq" id="XP_066720333.1">
    <property type="nucleotide sequence ID" value="XM_066854478.1"/>
</dbReference>
<feature type="compositionally biased region" description="Polar residues" evidence="1">
    <location>
        <begin position="19"/>
        <end position="35"/>
    </location>
</feature>
<feature type="compositionally biased region" description="Polar residues" evidence="1">
    <location>
        <begin position="1"/>
        <end position="12"/>
    </location>
</feature>